<dbReference type="OrthoDB" id="435754at2759"/>
<dbReference type="InterPro" id="IPR036430">
    <property type="entry name" value="RNase_T2-like_sf"/>
</dbReference>
<proteinExistence type="inferred from homology"/>
<dbReference type="SUPFAM" id="SSF55895">
    <property type="entry name" value="Ribonuclease Rh-like"/>
    <property type="match status" value="1"/>
</dbReference>
<dbReference type="EMBL" id="JAIZAY010000003">
    <property type="protein sequence ID" value="KAJ8045389.1"/>
    <property type="molecule type" value="Genomic_DNA"/>
</dbReference>
<gene>
    <name evidence="4" type="ORF">HOLleu_08394</name>
</gene>
<comment type="similarity">
    <text evidence="1 2">Belongs to the RNase T2 family.</text>
</comment>
<dbReference type="Gene3D" id="3.90.730.10">
    <property type="entry name" value="Ribonuclease T2-like"/>
    <property type="match status" value="1"/>
</dbReference>
<protein>
    <submittedName>
        <fullName evidence="4">Uncharacterized protein</fullName>
    </submittedName>
</protein>
<evidence type="ECO:0000313" key="5">
    <source>
        <dbReference type="Proteomes" id="UP001152320"/>
    </source>
</evidence>
<evidence type="ECO:0000256" key="3">
    <source>
        <dbReference type="SAM" id="SignalP"/>
    </source>
</evidence>
<dbReference type="AlphaFoldDB" id="A0A9Q1HGA6"/>
<dbReference type="Pfam" id="PF00445">
    <property type="entry name" value="Ribonuclease_T2"/>
    <property type="match status" value="1"/>
</dbReference>
<sequence length="90" mass="10484">MASTTILVAGLWFYLMISHWQLFVASDVKTDSLNKLPLPGIDKKENISWDFLIFAFQWPQSFCNEFLDLKYTNSCIVPAEVNQWTIHGLW</sequence>
<dbReference type="Proteomes" id="UP001152320">
    <property type="component" value="Chromosome 3"/>
</dbReference>
<feature type="signal peptide" evidence="3">
    <location>
        <begin position="1"/>
        <end position="25"/>
    </location>
</feature>
<accession>A0A9Q1HGA6</accession>
<keyword evidence="3" id="KW-0732">Signal</keyword>
<evidence type="ECO:0000256" key="1">
    <source>
        <dbReference type="ARBA" id="ARBA00007469"/>
    </source>
</evidence>
<evidence type="ECO:0000313" key="4">
    <source>
        <dbReference type="EMBL" id="KAJ8045389.1"/>
    </source>
</evidence>
<feature type="chain" id="PRO_5040318069" evidence="3">
    <location>
        <begin position="26"/>
        <end position="90"/>
    </location>
</feature>
<dbReference type="GO" id="GO:0033897">
    <property type="term" value="F:ribonuclease T2 activity"/>
    <property type="evidence" value="ECO:0007669"/>
    <property type="project" value="InterPro"/>
</dbReference>
<name>A0A9Q1HGA6_HOLLE</name>
<evidence type="ECO:0000256" key="2">
    <source>
        <dbReference type="RuleBase" id="RU004328"/>
    </source>
</evidence>
<keyword evidence="5" id="KW-1185">Reference proteome</keyword>
<dbReference type="GO" id="GO:0003723">
    <property type="term" value="F:RNA binding"/>
    <property type="evidence" value="ECO:0007669"/>
    <property type="project" value="InterPro"/>
</dbReference>
<comment type="caution">
    <text evidence="4">The sequence shown here is derived from an EMBL/GenBank/DDBJ whole genome shotgun (WGS) entry which is preliminary data.</text>
</comment>
<dbReference type="InterPro" id="IPR001568">
    <property type="entry name" value="RNase_T2-like"/>
</dbReference>
<organism evidence="4 5">
    <name type="scientific">Holothuria leucospilota</name>
    <name type="common">Black long sea cucumber</name>
    <name type="synonym">Mertensiothuria leucospilota</name>
    <dbReference type="NCBI Taxonomy" id="206669"/>
    <lineage>
        <taxon>Eukaryota</taxon>
        <taxon>Metazoa</taxon>
        <taxon>Echinodermata</taxon>
        <taxon>Eleutherozoa</taxon>
        <taxon>Echinozoa</taxon>
        <taxon>Holothuroidea</taxon>
        <taxon>Aspidochirotacea</taxon>
        <taxon>Aspidochirotida</taxon>
        <taxon>Holothuriidae</taxon>
        <taxon>Holothuria</taxon>
    </lineage>
</organism>
<reference evidence="4" key="1">
    <citation type="submission" date="2021-10" db="EMBL/GenBank/DDBJ databases">
        <title>Tropical sea cucumber genome reveals ecological adaptation and Cuvierian tubules defense mechanism.</title>
        <authorList>
            <person name="Chen T."/>
        </authorList>
    </citation>
    <scope>NUCLEOTIDE SEQUENCE</scope>
    <source>
        <strain evidence="4">Nanhai2018</strain>
        <tissue evidence="4">Muscle</tissue>
    </source>
</reference>